<evidence type="ECO:0000313" key="3">
    <source>
        <dbReference type="Proteomes" id="UP000886595"/>
    </source>
</evidence>
<sequence>MSSYSPQNHQAKASSTNLSRRRLASFQSVTTFFPYDHASSFGSSVPTPRAAMLCSDSGEKKDRSTPSRSSPPPRLKSPWSSYPPQSKLQASMRAPKSSSLPLCSAPPLRTPANHT</sequence>
<name>A0A8X8BEV1_BRACI</name>
<comment type="caution">
    <text evidence="2">The sequence shown here is derived from an EMBL/GenBank/DDBJ whole genome shotgun (WGS) entry which is preliminary data.</text>
</comment>
<keyword evidence="3" id="KW-1185">Reference proteome</keyword>
<feature type="region of interest" description="Disordered" evidence="1">
    <location>
        <begin position="1"/>
        <end position="21"/>
    </location>
</feature>
<reference evidence="2 3" key="1">
    <citation type="submission" date="2020-02" db="EMBL/GenBank/DDBJ databases">
        <authorList>
            <person name="Ma Q."/>
            <person name="Huang Y."/>
            <person name="Song X."/>
            <person name="Pei D."/>
        </authorList>
    </citation>
    <scope>NUCLEOTIDE SEQUENCE [LARGE SCALE GENOMIC DNA]</scope>
    <source>
        <strain evidence="2">Sxm20200214</strain>
        <tissue evidence="2">Leaf</tissue>
    </source>
</reference>
<gene>
    <name evidence="2" type="ORF">Bca52824_003048</name>
</gene>
<evidence type="ECO:0000313" key="2">
    <source>
        <dbReference type="EMBL" id="KAG2331868.1"/>
    </source>
</evidence>
<feature type="compositionally biased region" description="Low complexity" evidence="1">
    <location>
        <begin position="95"/>
        <end position="107"/>
    </location>
</feature>
<accession>A0A8X8BEV1</accession>
<feature type="region of interest" description="Disordered" evidence="1">
    <location>
        <begin position="38"/>
        <end position="115"/>
    </location>
</feature>
<feature type="compositionally biased region" description="Polar residues" evidence="1">
    <location>
        <begin position="1"/>
        <end position="18"/>
    </location>
</feature>
<proteinExistence type="predicted"/>
<dbReference type="EMBL" id="JAAMPC010000001">
    <property type="protein sequence ID" value="KAG2331868.1"/>
    <property type="molecule type" value="Genomic_DNA"/>
</dbReference>
<dbReference type="AlphaFoldDB" id="A0A8X8BEV1"/>
<evidence type="ECO:0000256" key="1">
    <source>
        <dbReference type="SAM" id="MobiDB-lite"/>
    </source>
</evidence>
<dbReference type="Proteomes" id="UP000886595">
    <property type="component" value="Unassembled WGS sequence"/>
</dbReference>
<protein>
    <submittedName>
        <fullName evidence="2">Uncharacterized protein</fullName>
    </submittedName>
</protein>
<organism evidence="2 3">
    <name type="scientific">Brassica carinata</name>
    <name type="common">Ethiopian mustard</name>
    <name type="synonym">Abyssinian cabbage</name>
    <dbReference type="NCBI Taxonomy" id="52824"/>
    <lineage>
        <taxon>Eukaryota</taxon>
        <taxon>Viridiplantae</taxon>
        <taxon>Streptophyta</taxon>
        <taxon>Embryophyta</taxon>
        <taxon>Tracheophyta</taxon>
        <taxon>Spermatophyta</taxon>
        <taxon>Magnoliopsida</taxon>
        <taxon>eudicotyledons</taxon>
        <taxon>Gunneridae</taxon>
        <taxon>Pentapetalae</taxon>
        <taxon>rosids</taxon>
        <taxon>malvids</taxon>
        <taxon>Brassicales</taxon>
        <taxon>Brassicaceae</taxon>
        <taxon>Brassiceae</taxon>
        <taxon>Brassica</taxon>
    </lineage>
</organism>